<proteinExistence type="predicted"/>
<evidence type="ECO:0000313" key="2">
    <source>
        <dbReference type="EMBL" id="SEN53394.1"/>
    </source>
</evidence>
<reference evidence="3" key="1">
    <citation type="submission" date="2016-10" db="EMBL/GenBank/DDBJ databases">
        <authorList>
            <person name="Varghese N."/>
            <person name="Submissions S."/>
        </authorList>
    </citation>
    <scope>NUCLEOTIDE SEQUENCE [LARGE SCALE GENOMIC DNA]</scope>
    <source>
        <strain evidence="3">IBRC-M 10043</strain>
    </source>
</reference>
<dbReference type="EMBL" id="FOCX01000003">
    <property type="protein sequence ID" value="SEN53394.1"/>
    <property type="molecule type" value="Genomic_DNA"/>
</dbReference>
<dbReference type="AlphaFoldDB" id="A0A1H8HBI3"/>
<dbReference type="InterPro" id="IPR017259">
    <property type="entry name" value="UCP037672"/>
</dbReference>
<keyword evidence="1" id="KW-0472">Membrane</keyword>
<name>A0A1H8HBI3_9EURY</name>
<keyword evidence="3" id="KW-1185">Reference proteome</keyword>
<organism evidence="2 3">
    <name type="scientific">Halorientalis persicus</name>
    <dbReference type="NCBI Taxonomy" id="1367881"/>
    <lineage>
        <taxon>Archaea</taxon>
        <taxon>Methanobacteriati</taxon>
        <taxon>Methanobacteriota</taxon>
        <taxon>Stenosarchaea group</taxon>
        <taxon>Halobacteria</taxon>
        <taxon>Halobacteriales</taxon>
        <taxon>Haloarculaceae</taxon>
        <taxon>Halorientalis</taxon>
    </lineage>
</organism>
<feature type="transmembrane region" description="Helical" evidence="1">
    <location>
        <begin position="55"/>
        <end position="72"/>
    </location>
</feature>
<dbReference type="RefSeq" id="WP_092658421.1">
    <property type="nucleotide sequence ID" value="NZ_FOCX01000003.1"/>
</dbReference>
<dbReference type="Proteomes" id="UP000198775">
    <property type="component" value="Unassembled WGS sequence"/>
</dbReference>
<dbReference type="OrthoDB" id="342855at2157"/>
<keyword evidence="1" id="KW-1133">Transmembrane helix</keyword>
<evidence type="ECO:0000313" key="3">
    <source>
        <dbReference type="Proteomes" id="UP000198775"/>
    </source>
</evidence>
<gene>
    <name evidence="2" type="ORF">SAMN05216388_1003334</name>
</gene>
<dbReference type="Pfam" id="PF12650">
    <property type="entry name" value="DUF3784"/>
    <property type="match status" value="1"/>
</dbReference>
<evidence type="ECO:0008006" key="4">
    <source>
        <dbReference type="Google" id="ProtNLM"/>
    </source>
</evidence>
<protein>
    <recommendedName>
        <fullName evidence="4">DUF3784 domain-containing protein</fullName>
    </recommendedName>
</protein>
<feature type="transmembrane region" description="Helical" evidence="1">
    <location>
        <begin position="12"/>
        <end position="35"/>
    </location>
</feature>
<accession>A0A1H8HBI3</accession>
<keyword evidence="1" id="KW-0812">Transmembrane</keyword>
<feature type="transmembrane region" description="Helical" evidence="1">
    <location>
        <begin position="78"/>
        <end position="96"/>
    </location>
</feature>
<sequence length="106" mass="11378">MIELSADALEWLAVGTLLTIAGALIKFRGWTFLLAGYDETATVPDDVVQNIAGNTILRIGLAVFAFGILVSVTSPPSYFGLLFGAAIVLAVLWMIYRVNTWSSRAA</sequence>
<evidence type="ECO:0000256" key="1">
    <source>
        <dbReference type="SAM" id="Phobius"/>
    </source>
</evidence>